<name>X1QJS0_9ZZZZ</name>
<protein>
    <submittedName>
        <fullName evidence="1">Uncharacterized protein</fullName>
    </submittedName>
</protein>
<organism evidence="1">
    <name type="scientific">marine sediment metagenome</name>
    <dbReference type="NCBI Taxonomy" id="412755"/>
    <lineage>
        <taxon>unclassified sequences</taxon>
        <taxon>metagenomes</taxon>
        <taxon>ecological metagenomes</taxon>
    </lineage>
</organism>
<gene>
    <name evidence="1" type="ORF">S06H3_48619</name>
</gene>
<sequence length="62" mass="7271">MGVVTWANLKIEYLPKIDKIFFAPVHDLSYIMEFLYRVLRLRIGQECLLLNNINLATIMAED</sequence>
<accession>X1QJS0</accession>
<feature type="non-terminal residue" evidence="1">
    <location>
        <position position="62"/>
    </location>
</feature>
<reference evidence="1" key="1">
    <citation type="journal article" date="2014" name="Front. Microbiol.">
        <title>High frequency of phylogenetically diverse reductive dehalogenase-homologous genes in deep subseafloor sedimentary metagenomes.</title>
        <authorList>
            <person name="Kawai M."/>
            <person name="Futagami T."/>
            <person name="Toyoda A."/>
            <person name="Takaki Y."/>
            <person name="Nishi S."/>
            <person name="Hori S."/>
            <person name="Arai W."/>
            <person name="Tsubouchi T."/>
            <person name="Morono Y."/>
            <person name="Uchiyama I."/>
            <person name="Ito T."/>
            <person name="Fujiyama A."/>
            <person name="Inagaki F."/>
            <person name="Takami H."/>
        </authorList>
    </citation>
    <scope>NUCLEOTIDE SEQUENCE</scope>
    <source>
        <strain evidence="1">Expedition CK06-06</strain>
    </source>
</reference>
<comment type="caution">
    <text evidence="1">The sequence shown here is derived from an EMBL/GenBank/DDBJ whole genome shotgun (WGS) entry which is preliminary data.</text>
</comment>
<evidence type="ECO:0000313" key="1">
    <source>
        <dbReference type="EMBL" id="GAI43499.1"/>
    </source>
</evidence>
<dbReference type="AlphaFoldDB" id="X1QJS0"/>
<dbReference type="EMBL" id="BARV01030628">
    <property type="protein sequence ID" value="GAI43499.1"/>
    <property type="molecule type" value="Genomic_DNA"/>
</dbReference>
<proteinExistence type="predicted"/>